<organism evidence="2 3">
    <name type="scientific">Umbelopsis ramanniana AG</name>
    <dbReference type="NCBI Taxonomy" id="1314678"/>
    <lineage>
        <taxon>Eukaryota</taxon>
        <taxon>Fungi</taxon>
        <taxon>Fungi incertae sedis</taxon>
        <taxon>Mucoromycota</taxon>
        <taxon>Mucoromycotina</taxon>
        <taxon>Umbelopsidomycetes</taxon>
        <taxon>Umbelopsidales</taxon>
        <taxon>Umbelopsidaceae</taxon>
        <taxon>Umbelopsis</taxon>
    </lineage>
</organism>
<dbReference type="Proteomes" id="UP001206595">
    <property type="component" value="Unassembled WGS sequence"/>
</dbReference>
<proteinExistence type="predicted"/>
<evidence type="ECO:0000313" key="2">
    <source>
        <dbReference type="EMBL" id="KAI8580131.1"/>
    </source>
</evidence>
<comment type="caution">
    <text evidence="2">The sequence shown here is derived from an EMBL/GenBank/DDBJ whole genome shotgun (WGS) entry which is preliminary data.</text>
</comment>
<gene>
    <name evidence="2" type="ORF">K450DRAFT_238315</name>
</gene>
<dbReference type="EMBL" id="MU620914">
    <property type="protein sequence ID" value="KAI8580131.1"/>
    <property type="molecule type" value="Genomic_DNA"/>
</dbReference>
<reference evidence="2" key="1">
    <citation type="submission" date="2021-06" db="EMBL/GenBank/DDBJ databases">
        <authorList>
            <consortium name="DOE Joint Genome Institute"/>
            <person name="Mondo S.J."/>
            <person name="Amses K.R."/>
            <person name="Simmons D.R."/>
            <person name="Longcore J.E."/>
            <person name="Seto K."/>
            <person name="Alves G.H."/>
            <person name="Bonds A.E."/>
            <person name="Quandt C.A."/>
            <person name="Davis W.J."/>
            <person name="Chang Y."/>
            <person name="Letcher P.M."/>
            <person name="Powell M.J."/>
            <person name="Kuo A."/>
            <person name="Labutti K."/>
            <person name="Pangilinan J."/>
            <person name="Andreopoulos W."/>
            <person name="Tritt A."/>
            <person name="Riley R."/>
            <person name="Hundley H."/>
            <person name="Johnson J."/>
            <person name="Lipzen A."/>
            <person name="Barry K."/>
            <person name="Berbee M.L."/>
            <person name="Buchler N.E."/>
            <person name="Grigoriev I.V."/>
            <person name="Spatafora J.W."/>
            <person name="Stajich J.E."/>
            <person name="James T.Y."/>
        </authorList>
    </citation>
    <scope>NUCLEOTIDE SEQUENCE</scope>
    <source>
        <strain evidence="2">AG</strain>
    </source>
</reference>
<reference evidence="2" key="2">
    <citation type="journal article" date="2022" name="Proc. Natl. Acad. Sci. U.S.A.">
        <title>Diploid-dominant life cycles characterize the early evolution of Fungi.</title>
        <authorList>
            <person name="Amses K.R."/>
            <person name="Simmons D.R."/>
            <person name="Longcore J.E."/>
            <person name="Mondo S.J."/>
            <person name="Seto K."/>
            <person name="Jeronimo G.H."/>
            <person name="Bonds A.E."/>
            <person name="Quandt C.A."/>
            <person name="Davis W.J."/>
            <person name="Chang Y."/>
            <person name="Federici B.A."/>
            <person name="Kuo A."/>
            <person name="LaButti K."/>
            <person name="Pangilinan J."/>
            <person name="Andreopoulos W."/>
            <person name="Tritt A."/>
            <person name="Riley R."/>
            <person name="Hundley H."/>
            <person name="Johnson J."/>
            <person name="Lipzen A."/>
            <person name="Barry K."/>
            <person name="Lang B.F."/>
            <person name="Cuomo C.A."/>
            <person name="Buchler N.E."/>
            <person name="Grigoriev I.V."/>
            <person name="Spatafora J.W."/>
            <person name="Stajich J.E."/>
            <person name="James T.Y."/>
        </authorList>
    </citation>
    <scope>NUCLEOTIDE SEQUENCE</scope>
    <source>
        <strain evidence="2">AG</strain>
    </source>
</reference>
<feature type="chain" id="PRO_5042231705" evidence="1">
    <location>
        <begin position="19"/>
        <end position="98"/>
    </location>
</feature>
<protein>
    <submittedName>
        <fullName evidence="2">Uncharacterized protein</fullName>
    </submittedName>
</protein>
<evidence type="ECO:0000256" key="1">
    <source>
        <dbReference type="SAM" id="SignalP"/>
    </source>
</evidence>
<evidence type="ECO:0000313" key="3">
    <source>
        <dbReference type="Proteomes" id="UP001206595"/>
    </source>
</evidence>
<dbReference type="AlphaFoldDB" id="A0AAD5EA23"/>
<accession>A0AAD5EA23</accession>
<sequence>MKLAISLVLTVSLSFVLGLDIWDQNGFQGQRTNVATVKNRCVRLDHQVNGPIASVRAETCDVQCYGFTDVWCEEQWNRIDCQGYAYVGSGTLKSVRCL</sequence>
<dbReference type="RefSeq" id="XP_051445135.1">
    <property type="nucleotide sequence ID" value="XM_051588574.1"/>
</dbReference>
<feature type="signal peptide" evidence="1">
    <location>
        <begin position="1"/>
        <end position="18"/>
    </location>
</feature>
<name>A0AAD5EA23_UMBRA</name>
<dbReference type="GeneID" id="75913919"/>
<keyword evidence="3" id="KW-1185">Reference proteome</keyword>
<keyword evidence="1" id="KW-0732">Signal</keyword>